<feature type="transmembrane region" description="Helical" evidence="1">
    <location>
        <begin position="295"/>
        <end position="313"/>
    </location>
</feature>
<feature type="transmembrane region" description="Helical" evidence="1">
    <location>
        <begin position="122"/>
        <end position="138"/>
    </location>
</feature>
<sequence length="587" mass="67656">MRTLSLYIKKYFSEIVVVLLTIPALLPLFHPGFFTMHDDQQVARLYELDRAFAAGQFPARWVKDLGFGYGYPLFIFYPPLVYYLGEIFHLLFGTTFILSTKFVFGFAFLGAGLAMYFWSKEHFGKIGGIIAAAFYTYVPYHAVDAYVRGSLAELTAFVWLPLILWSTDRLIIKQEKKQWLWLSLWLALLMLTHNLIFLPFMVLFPFYVLFLLVKSRSKLYALRSTLYAVLLALSLSAFFWLPALIEKKFTLVDSILLSELANYKLHFVYPNQLWNSLWGYGGSTAGPLDGISFKIGKLHVVLAFLVPVLWFVVQRYKRTKMSLHLSLYSFNLLVLFLISAFMTTQFSEVIWKVVRPLQYLQFPWRFLTFTALFASFLAGSVIAAVYTLKSHLATGMIAIMLLALLLYPNLKLFKPQTYLQVSDSHYVSDEFLKWKISKTSFEFVPEGVKTRKELSEAEKREITQVDINRDQIPTQPLSVISGIGEIETKRNVPGNLKLQTKSNETMKIRLNTFDFPGWEVRIDGQRVNHTSDNELRLITVTIPPGEHRLDAGFKNTQIRTFANLVTLLGILVVLGIQMKWNQRMKKE</sequence>
<proteinExistence type="predicted"/>
<gene>
    <name evidence="3" type="ORF">A2786_03625</name>
</gene>
<feature type="transmembrane region" description="Helical" evidence="1">
    <location>
        <begin position="558"/>
        <end position="576"/>
    </location>
</feature>
<dbReference type="Proteomes" id="UP000179233">
    <property type="component" value="Unassembled WGS sequence"/>
</dbReference>
<feature type="transmembrane region" description="Helical" evidence="1">
    <location>
        <begin position="96"/>
        <end position="116"/>
    </location>
</feature>
<accession>A0A1G1VT44</accession>
<keyword evidence="1" id="KW-1133">Transmembrane helix</keyword>
<dbReference type="Pfam" id="PF10131">
    <property type="entry name" value="PTPS_related"/>
    <property type="match status" value="1"/>
</dbReference>
<feature type="transmembrane region" description="Helical" evidence="1">
    <location>
        <begin position="185"/>
        <end position="213"/>
    </location>
</feature>
<dbReference type="AlphaFoldDB" id="A0A1G1VT44"/>
<name>A0A1G1VT44_9BACT</name>
<evidence type="ECO:0000313" key="3">
    <source>
        <dbReference type="EMBL" id="OGY18562.1"/>
    </source>
</evidence>
<feature type="transmembrane region" description="Helical" evidence="1">
    <location>
        <begin position="325"/>
        <end position="346"/>
    </location>
</feature>
<comment type="caution">
    <text evidence="3">The sequence shown here is derived from an EMBL/GenBank/DDBJ whole genome shotgun (WGS) entry which is preliminary data.</text>
</comment>
<keyword evidence="1" id="KW-0812">Transmembrane</keyword>
<feature type="domain" description="Membrane protein 6-pyruvoyl-tetrahydropterin synthase-related" evidence="2">
    <location>
        <begin position="75"/>
        <end position="436"/>
    </location>
</feature>
<feature type="transmembrane region" description="Helical" evidence="1">
    <location>
        <begin position="225"/>
        <end position="245"/>
    </location>
</feature>
<keyword evidence="1" id="KW-0472">Membrane</keyword>
<feature type="transmembrane region" description="Helical" evidence="1">
    <location>
        <begin position="366"/>
        <end position="385"/>
    </location>
</feature>
<dbReference type="EMBL" id="MHCJ01000003">
    <property type="protein sequence ID" value="OGY18562.1"/>
    <property type="molecule type" value="Genomic_DNA"/>
</dbReference>
<organism evidence="3 4">
    <name type="scientific">Candidatus Chisholmbacteria bacterium RIFCSPHIGHO2_01_FULL_52_32</name>
    <dbReference type="NCBI Taxonomy" id="1797591"/>
    <lineage>
        <taxon>Bacteria</taxon>
        <taxon>Candidatus Chisholmiibacteriota</taxon>
    </lineage>
</organism>
<evidence type="ECO:0000313" key="4">
    <source>
        <dbReference type="Proteomes" id="UP000179233"/>
    </source>
</evidence>
<reference evidence="3 4" key="1">
    <citation type="journal article" date="2016" name="Nat. Commun.">
        <title>Thousands of microbial genomes shed light on interconnected biogeochemical processes in an aquifer system.</title>
        <authorList>
            <person name="Anantharaman K."/>
            <person name="Brown C.T."/>
            <person name="Hug L.A."/>
            <person name="Sharon I."/>
            <person name="Castelle C.J."/>
            <person name="Probst A.J."/>
            <person name="Thomas B.C."/>
            <person name="Singh A."/>
            <person name="Wilkins M.J."/>
            <person name="Karaoz U."/>
            <person name="Brodie E.L."/>
            <person name="Williams K.H."/>
            <person name="Hubbard S.S."/>
            <person name="Banfield J.F."/>
        </authorList>
    </citation>
    <scope>NUCLEOTIDE SEQUENCE [LARGE SCALE GENOMIC DNA]</scope>
</reference>
<feature type="transmembrane region" description="Helical" evidence="1">
    <location>
        <begin position="392"/>
        <end position="410"/>
    </location>
</feature>
<evidence type="ECO:0000259" key="2">
    <source>
        <dbReference type="Pfam" id="PF10131"/>
    </source>
</evidence>
<feature type="transmembrane region" description="Helical" evidence="1">
    <location>
        <begin position="12"/>
        <end position="29"/>
    </location>
</feature>
<feature type="transmembrane region" description="Helical" evidence="1">
    <location>
        <begin position="66"/>
        <end position="84"/>
    </location>
</feature>
<protein>
    <recommendedName>
        <fullName evidence="2">Membrane protein 6-pyruvoyl-tetrahydropterin synthase-related domain-containing protein</fullName>
    </recommendedName>
</protein>
<evidence type="ECO:0000256" key="1">
    <source>
        <dbReference type="SAM" id="Phobius"/>
    </source>
</evidence>
<dbReference type="InterPro" id="IPR018776">
    <property type="entry name" value="Membrane_prot_PTPS-rel_domain"/>
</dbReference>